<dbReference type="AlphaFoldDB" id="A0A0E2DLM4"/>
<dbReference type="Gene3D" id="3.40.50.720">
    <property type="entry name" value="NAD(P)-binding Rossmann-like Domain"/>
    <property type="match status" value="1"/>
</dbReference>
<proteinExistence type="predicted"/>
<sequence length="330" mass="36998">MNPDIKSIYITGGAGYVGAMLVPRLLSEGYKVTVLDLMIYGEDVLKEHPNLTKIQGDIRDQNVLNQTIPGHDSVIHLACISNDPSFELNPNLGKSINLDAFRPLVEISKKHSVKRFIYASSSSVYGIKDEPNVTEDFSLEPLTDYSKFKADCEKILNEYQTDDFTTITIRPATVCGYSPRQRLDVVVNILTNLAYHKREISVFGGAQLRPNIHIDDMVDAYLVLLRAPKEKVAGEIFNAGYLNFTVSEIANMVKEVVGEDVKLVTTPTNDNRSYHISSDKIFNKLGFRANRSIKLAAEDLKKAFDSGLLPNSLTDEKYFNIKRMQSISLR</sequence>
<feature type="domain" description="NAD-dependent epimerase/dehydratase" evidence="1">
    <location>
        <begin position="8"/>
        <end position="240"/>
    </location>
</feature>
<protein>
    <submittedName>
        <fullName evidence="2">NADH(P)-binding protein, PF13460 family</fullName>
    </submittedName>
</protein>
<evidence type="ECO:0000313" key="2">
    <source>
        <dbReference type="EMBL" id="EKR56529.1"/>
    </source>
</evidence>
<dbReference type="PANTHER" id="PTHR43245:SF23">
    <property type="entry name" value="NAD(P)-BINDING DOMAIN-CONTAINING PROTEIN"/>
    <property type="match status" value="1"/>
</dbReference>
<dbReference type="PANTHER" id="PTHR43245">
    <property type="entry name" value="BIFUNCTIONAL POLYMYXIN RESISTANCE PROTEIN ARNA"/>
    <property type="match status" value="1"/>
</dbReference>
<dbReference type="InterPro" id="IPR050177">
    <property type="entry name" value="Lipid_A_modif_metabolic_enz"/>
</dbReference>
<dbReference type="InterPro" id="IPR001509">
    <property type="entry name" value="Epimerase_deHydtase"/>
</dbReference>
<evidence type="ECO:0000313" key="3">
    <source>
        <dbReference type="Proteomes" id="UP000001340"/>
    </source>
</evidence>
<dbReference type="SUPFAM" id="SSF51735">
    <property type="entry name" value="NAD(P)-binding Rossmann-fold domains"/>
    <property type="match status" value="1"/>
</dbReference>
<dbReference type="RefSeq" id="WP_001067557.1">
    <property type="nucleotide sequence ID" value="NZ_AHNR02000014.1"/>
</dbReference>
<dbReference type="GeneID" id="61142084"/>
<dbReference type="InterPro" id="IPR036291">
    <property type="entry name" value="NAD(P)-bd_dom_sf"/>
</dbReference>
<name>A0A0E2DLM4_LEPIR</name>
<dbReference type="Pfam" id="PF01370">
    <property type="entry name" value="Epimerase"/>
    <property type="match status" value="1"/>
</dbReference>
<accession>A0A0E2DLM4</accession>
<comment type="caution">
    <text evidence="2">The sequence shown here is derived from an EMBL/GenBank/DDBJ whole genome shotgun (WGS) entry which is preliminary data.</text>
</comment>
<evidence type="ECO:0000259" key="1">
    <source>
        <dbReference type="Pfam" id="PF01370"/>
    </source>
</evidence>
<dbReference type="Proteomes" id="UP000001340">
    <property type="component" value="Unassembled WGS sequence"/>
</dbReference>
<dbReference type="EMBL" id="AHNR02000014">
    <property type="protein sequence ID" value="EKR56529.1"/>
    <property type="molecule type" value="Genomic_DNA"/>
</dbReference>
<organism evidence="2 3">
    <name type="scientific">Leptospira interrogans str. UI 12758</name>
    <dbReference type="NCBI Taxonomy" id="1049938"/>
    <lineage>
        <taxon>Bacteria</taxon>
        <taxon>Pseudomonadati</taxon>
        <taxon>Spirochaetota</taxon>
        <taxon>Spirochaetia</taxon>
        <taxon>Leptospirales</taxon>
        <taxon>Leptospiraceae</taxon>
        <taxon>Leptospira</taxon>
    </lineage>
</organism>
<gene>
    <name evidence="2" type="ORF">LEP1GSC105_4470</name>
</gene>
<dbReference type="CDD" id="cd08946">
    <property type="entry name" value="SDR_e"/>
    <property type="match status" value="1"/>
</dbReference>
<reference evidence="2 3" key="1">
    <citation type="submission" date="2012-10" db="EMBL/GenBank/DDBJ databases">
        <authorList>
            <person name="Harkins D.M."/>
            <person name="Durkin A.S."/>
            <person name="Brinkac L.M."/>
            <person name="Haft D.H."/>
            <person name="Selengut J.D."/>
            <person name="Sanka R."/>
            <person name="DePew J."/>
            <person name="Purushe J."/>
            <person name="Chanthongthip A."/>
            <person name="Lattana O."/>
            <person name="Phetsouvanh R."/>
            <person name="Newton P.N."/>
            <person name="Vinetz J.M."/>
            <person name="Sutton G.G."/>
            <person name="Nierman W.C."/>
            <person name="Fouts D.E."/>
        </authorList>
    </citation>
    <scope>NUCLEOTIDE SEQUENCE [LARGE SCALE GENOMIC DNA]</scope>
    <source>
        <strain evidence="2 3">UI 12758</strain>
    </source>
</reference>